<sequence>MHSMDSGPNSPRTAVERQDSIGATGATPQPVSEESLIPETSPCSTGVCGGTDPILGLNSHPNGAAESGQQNPSTTGVHGIHNPGFVDEPPPYTPPDPKTVHLLYPPFQPLFPGQEPVVCQPGPTEPVFYQQQFIPSANYPYTIYMNGHPAGPESRSVPKDYLVESVLVMVFCCLMTGVVALVYSHETRTAISRGDFAQAERASLKARSLVLFSLLFGVFISWKMLTLKNEDSEHKYSSSPLEWITMDTNIAYWLHPTSNAQIHLIGNIVIWSSANVSLCVYAALFLWYLLRRRRRMKDIPEDSWSQWVLVGAVCVGGWAVNYLPFFMMEKTLFLYHYLPALTFEILLPPVVLQHVHDHILRFPAHRHAFSALILAWLSSVYLVYRSFSPLTYGQPTLSAAELGSLRWKDTWDILVRKR</sequence>
<dbReference type="GO" id="GO:0005783">
    <property type="term" value="C:endoplasmic reticulum"/>
    <property type="evidence" value="ECO:0007669"/>
    <property type="project" value="TreeGrafter"/>
</dbReference>
<feature type="domain" description="Protein O-mannosyl-transferase C-terminal four TM" evidence="8">
    <location>
        <begin position="221"/>
        <end position="411"/>
    </location>
</feature>
<feature type="transmembrane region" description="Helical" evidence="7">
    <location>
        <begin position="307"/>
        <end position="327"/>
    </location>
</feature>
<evidence type="ECO:0000256" key="2">
    <source>
        <dbReference type="ARBA" id="ARBA00006843"/>
    </source>
</evidence>
<keyword evidence="9" id="KW-0808">Transferase</keyword>
<proteinExistence type="inferred from homology"/>
<comment type="caution">
    <text evidence="9">The sequence shown here is derived from an EMBL/GenBank/DDBJ whole genome shotgun (WGS) entry which is preliminary data.</text>
</comment>
<comment type="similarity">
    <text evidence="2">Belongs to the CD225/Dispanin family.</text>
</comment>
<evidence type="ECO:0000256" key="1">
    <source>
        <dbReference type="ARBA" id="ARBA00004370"/>
    </source>
</evidence>
<protein>
    <submittedName>
        <fullName evidence="9">Protein O-mannosyl-transferase 1</fullName>
    </submittedName>
</protein>
<evidence type="ECO:0000256" key="6">
    <source>
        <dbReference type="SAM" id="MobiDB-lite"/>
    </source>
</evidence>
<dbReference type="Pfam" id="PF16192">
    <property type="entry name" value="PMT_4TMC"/>
    <property type="match status" value="1"/>
</dbReference>
<dbReference type="InterPro" id="IPR007593">
    <property type="entry name" value="CD225/Dispanin_fam"/>
</dbReference>
<comment type="subcellular location">
    <subcellularLocation>
        <location evidence="1">Membrane</location>
    </subcellularLocation>
</comment>
<reference evidence="9 10" key="1">
    <citation type="submission" date="2019-01" db="EMBL/GenBank/DDBJ databases">
        <title>Draft Genome and Complete Hox-Cluster Characterization of the Sterlet Sturgeon (Acipenser ruthenus).</title>
        <authorList>
            <person name="Wei Q."/>
        </authorList>
    </citation>
    <scope>NUCLEOTIDE SEQUENCE [LARGE SCALE GENOMIC DNA]</scope>
    <source>
        <strain evidence="9">WHYD16114868_AA</strain>
        <tissue evidence="9">Blood</tissue>
    </source>
</reference>
<dbReference type="InterPro" id="IPR032421">
    <property type="entry name" value="PMT_4TMC"/>
</dbReference>
<dbReference type="Pfam" id="PF04505">
    <property type="entry name" value="CD225"/>
    <property type="match status" value="1"/>
</dbReference>
<feature type="region of interest" description="Disordered" evidence="6">
    <location>
        <begin position="1"/>
        <end position="94"/>
    </location>
</feature>
<keyword evidence="3 7" id="KW-0812">Transmembrane</keyword>
<evidence type="ECO:0000256" key="5">
    <source>
        <dbReference type="ARBA" id="ARBA00023136"/>
    </source>
</evidence>
<feature type="transmembrane region" description="Helical" evidence="7">
    <location>
        <begin position="204"/>
        <end position="222"/>
    </location>
</feature>
<dbReference type="PANTHER" id="PTHR10050">
    <property type="entry name" value="DOLICHYL-PHOSPHATE-MANNOSE--PROTEIN MANNOSYLTRANSFERASE"/>
    <property type="match status" value="1"/>
</dbReference>
<dbReference type="AlphaFoldDB" id="A0A444UZ89"/>
<dbReference type="Proteomes" id="UP000289886">
    <property type="component" value="Unassembled WGS sequence"/>
</dbReference>
<keyword evidence="10" id="KW-1185">Reference proteome</keyword>
<evidence type="ECO:0000256" key="4">
    <source>
        <dbReference type="ARBA" id="ARBA00022989"/>
    </source>
</evidence>
<feature type="transmembrane region" description="Helical" evidence="7">
    <location>
        <begin position="364"/>
        <end position="384"/>
    </location>
</feature>
<evidence type="ECO:0000256" key="7">
    <source>
        <dbReference type="SAM" id="Phobius"/>
    </source>
</evidence>
<dbReference type="UniPathway" id="UPA00378"/>
<dbReference type="InterPro" id="IPR027005">
    <property type="entry name" value="PMT-like"/>
</dbReference>
<feature type="compositionally biased region" description="Polar residues" evidence="6">
    <location>
        <begin position="1"/>
        <end position="12"/>
    </location>
</feature>
<name>A0A444UZ89_ACIRT</name>
<evidence type="ECO:0000313" key="10">
    <source>
        <dbReference type="Proteomes" id="UP000289886"/>
    </source>
</evidence>
<dbReference type="GO" id="GO:0016020">
    <property type="term" value="C:membrane"/>
    <property type="evidence" value="ECO:0007669"/>
    <property type="project" value="UniProtKB-SubCell"/>
</dbReference>
<dbReference type="EMBL" id="SCEB01004498">
    <property type="protein sequence ID" value="RXM93506.1"/>
    <property type="molecule type" value="Genomic_DNA"/>
</dbReference>
<feature type="compositionally biased region" description="Polar residues" evidence="6">
    <location>
        <begin position="67"/>
        <end position="76"/>
    </location>
</feature>
<dbReference type="PANTHER" id="PTHR10050:SF51">
    <property type="entry name" value="PROTEIN O-MANNOSYL-TRANSFERASE 1"/>
    <property type="match status" value="1"/>
</dbReference>
<gene>
    <name evidence="9" type="ORF">EOD39_19003</name>
</gene>
<evidence type="ECO:0000259" key="8">
    <source>
        <dbReference type="Pfam" id="PF16192"/>
    </source>
</evidence>
<keyword evidence="4 7" id="KW-1133">Transmembrane helix</keyword>
<accession>A0A444UZ89</accession>
<evidence type="ECO:0000256" key="3">
    <source>
        <dbReference type="ARBA" id="ARBA00022692"/>
    </source>
</evidence>
<dbReference type="GO" id="GO:0004169">
    <property type="term" value="F:dolichyl-phosphate-mannose-protein mannosyltransferase activity"/>
    <property type="evidence" value="ECO:0007669"/>
    <property type="project" value="TreeGrafter"/>
</dbReference>
<keyword evidence="5 7" id="KW-0472">Membrane</keyword>
<evidence type="ECO:0000313" key="9">
    <source>
        <dbReference type="EMBL" id="RXM93506.1"/>
    </source>
</evidence>
<feature type="transmembrane region" description="Helical" evidence="7">
    <location>
        <begin position="262"/>
        <end position="287"/>
    </location>
</feature>
<feature type="transmembrane region" description="Helical" evidence="7">
    <location>
        <begin position="161"/>
        <end position="183"/>
    </location>
</feature>
<organism evidence="9 10">
    <name type="scientific">Acipenser ruthenus</name>
    <name type="common">Sterlet sturgeon</name>
    <dbReference type="NCBI Taxonomy" id="7906"/>
    <lineage>
        <taxon>Eukaryota</taxon>
        <taxon>Metazoa</taxon>
        <taxon>Chordata</taxon>
        <taxon>Craniata</taxon>
        <taxon>Vertebrata</taxon>
        <taxon>Euteleostomi</taxon>
        <taxon>Actinopterygii</taxon>
        <taxon>Chondrostei</taxon>
        <taxon>Acipenseriformes</taxon>
        <taxon>Acipenseridae</taxon>
        <taxon>Acipenser</taxon>
    </lineage>
</organism>